<feature type="transmembrane region" description="Helical" evidence="2">
    <location>
        <begin position="50"/>
        <end position="71"/>
    </location>
</feature>
<evidence type="ECO:0000256" key="2">
    <source>
        <dbReference type="SAM" id="Phobius"/>
    </source>
</evidence>
<keyword evidence="2" id="KW-1133">Transmembrane helix</keyword>
<proteinExistence type="predicted"/>
<name>A0A8H5EXL0_9AGAR</name>
<sequence>MGRIEHTWAVFRRTRTGIFAVTGFLDLALAIIVLVALLSDWAAHDPLQRALSSVVFFINLFSTLCFILLCLLRIRPMVDLGCVCSLFVFQIGAIVAYTLAAPFLPCDGKGIMISCKFHQSFVLYGSCVSCVLLCLFLLFLFPILRLPPQNPPVVPILWPDEKTLSDSASSLTYYSWDRNPNKKFSDTSSSWSYQASARKASPPPKHLSLASHYSQASEHASPYNFSLQGRTTSPPSQKPLMIKKHGISSPSPSLTRSLAASPQRPARPLDADSSKTVDGMAYLRPYSPPPMDRKVQKAPIRGSVTSMGSQDTGYAASWLMEPPRAKLSSPKQSTGSMPEPVLRPSPSPALSSRRLPKAELIKAKLAAPKKQKPMMLSIDPFRDPDSVTLSDVPRSPSLIATSPHSPFPPTPHSGMLPKHPRLTMHMREVSLAQSPSNSPRM</sequence>
<evidence type="ECO:0000313" key="3">
    <source>
        <dbReference type="EMBL" id="KAF5315733.1"/>
    </source>
</evidence>
<feature type="region of interest" description="Disordered" evidence="1">
    <location>
        <begin position="322"/>
        <end position="419"/>
    </location>
</feature>
<evidence type="ECO:0000256" key="1">
    <source>
        <dbReference type="SAM" id="MobiDB-lite"/>
    </source>
</evidence>
<dbReference type="OrthoDB" id="3065859at2759"/>
<feature type="transmembrane region" description="Helical" evidence="2">
    <location>
        <begin position="78"/>
        <end position="101"/>
    </location>
</feature>
<accession>A0A8H5EXL0</accession>
<feature type="compositionally biased region" description="Polar residues" evidence="1">
    <location>
        <begin position="224"/>
        <end position="235"/>
    </location>
</feature>
<feature type="compositionally biased region" description="Polar residues" evidence="1">
    <location>
        <begin position="248"/>
        <end position="260"/>
    </location>
</feature>
<feature type="region of interest" description="Disordered" evidence="1">
    <location>
        <begin position="224"/>
        <end position="274"/>
    </location>
</feature>
<dbReference type="EMBL" id="JAACJK010000220">
    <property type="protein sequence ID" value="KAF5315733.1"/>
    <property type="molecule type" value="Genomic_DNA"/>
</dbReference>
<dbReference type="Proteomes" id="UP000541558">
    <property type="component" value="Unassembled WGS sequence"/>
</dbReference>
<feature type="transmembrane region" description="Helical" evidence="2">
    <location>
        <begin position="18"/>
        <end position="38"/>
    </location>
</feature>
<protein>
    <submittedName>
        <fullName evidence="3">Uncharacterized protein</fullName>
    </submittedName>
</protein>
<organism evidence="3 4">
    <name type="scientific">Ephemerocybe angulata</name>
    <dbReference type="NCBI Taxonomy" id="980116"/>
    <lineage>
        <taxon>Eukaryota</taxon>
        <taxon>Fungi</taxon>
        <taxon>Dikarya</taxon>
        <taxon>Basidiomycota</taxon>
        <taxon>Agaricomycotina</taxon>
        <taxon>Agaricomycetes</taxon>
        <taxon>Agaricomycetidae</taxon>
        <taxon>Agaricales</taxon>
        <taxon>Agaricineae</taxon>
        <taxon>Psathyrellaceae</taxon>
        <taxon>Ephemerocybe</taxon>
    </lineage>
</organism>
<keyword evidence="4" id="KW-1185">Reference proteome</keyword>
<feature type="transmembrane region" description="Helical" evidence="2">
    <location>
        <begin position="121"/>
        <end position="141"/>
    </location>
</feature>
<keyword evidence="2" id="KW-0812">Transmembrane</keyword>
<evidence type="ECO:0000313" key="4">
    <source>
        <dbReference type="Proteomes" id="UP000541558"/>
    </source>
</evidence>
<gene>
    <name evidence="3" type="ORF">D9611_004605</name>
</gene>
<comment type="caution">
    <text evidence="3">The sequence shown here is derived from an EMBL/GenBank/DDBJ whole genome shotgun (WGS) entry which is preliminary data.</text>
</comment>
<reference evidence="3 4" key="1">
    <citation type="journal article" date="2020" name="ISME J.">
        <title>Uncovering the hidden diversity of litter-decomposition mechanisms in mushroom-forming fungi.</title>
        <authorList>
            <person name="Floudas D."/>
            <person name="Bentzer J."/>
            <person name="Ahren D."/>
            <person name="Johansson T."/>
            <person name="Persson P."/>
            <person name="Tunlid A."/>
        </authorList>
    </citation>
    <scope>NUCLEOTIDE SEQUENCE [LARGE SCALE GENOMIC DNA]</scope>
    <source>
        <strain evidence="3 4">CBS 175.51</strain>
    </source>
</reference>
<dbReference type="AlphaFoldDB" id="A0A8H5EXL0"/>
<keyword evidence="2" id="KW-0472">Membrane</keyword>